<protein>
    <recommendedName>
        <fullName evidence="6 7">6-phosphogluconolactonase</fullName>
        <shortName evidence="7">6PGL</shortName>
        <ecNumber evidence="5 7">3.1.1.31</ecNumber>
    </recommendedName>
</protein>
<dbReference type="EC" id="3.1.1.31" evidence="5 7"/>
<dbReference type="OrthoDB" id="9810967at2"/>
<dbReference type="AlphaFoldDB" id="A0A085GBR9"/>
<dbReference type="InterPro" id="IPR039104">
    <property type="entry name" value="6PGL"/>
</dbReference>
<dbReference type="GO" id="GO:0017057">
    <property type="term" value="F:6-phosphogluconolactonase activity"/>
    <property type="evidence" value="ECO:0007669"/>
    <property type="project" value="UniProtKB-UniRule"/>
</dbReference>
<evidence type="ECO:0000313" key="9">
    <source>
        <dbReference type="EMBL" id="KFC81164.1"/>
    </source>
</evidence>
<dbReference type="SUPFAM" id="SSF100950">
    <property type="entry name" value="NagB/RpiA/CoA transferase-like"/>
    <property type="match status" value="1"/>
</dbReference>
<keyword evidence="10" id="KW-1185">Reference proteome</keyword>
<dbReference type="NCBIfam" id="TIGR01198">
    <property type="entry name" value="pgl"/>
    <property type="match status" value="1"/>
</dbReference>
<dbReference type="EMBL" id="JMPJ01000051">
    <property type="protein sequence ID" value="KFC81164.1"/>
    <property type="molecule type" value="Genomic_DNA"/>
</dbReference>
<dbReference type="PANTHER" id="PTHR11054:SF0">
    <property type="entry name" value="6-PHOSPHOGLUCONOLACTONASE"/>
    <property type="match status" value="1"/>
</dbReference>
<reference evidence="9 10" key="1">
    <citation type="submission" date="2014-05" db="EMBL/GenBank/DDBJ databases">
        <title>ATOL: Assembling a taxonomically balanced genome-scale reconstruction of the evolutionary history of the Enterobacteriaceae.</title>
        <authorList>
            <person name="Plunkett G.III."/>
            <person name="Neeno-Eckwall E.C."/>
            <person name="Glasner J.D."/>
            <person name="Perna N.T."/>
        </authorList>
    </citation>
    <scope>NUCLEOTIDE SEQUENCE [LARGE SCALE GENOMIC DNA]</scope>
    <source>
        <strain evidence="9 10">ATCC 33852</strain>
    </source>
</reference>
<dbReference type="GO" id="GO:0005975">
    <property type="term" value="P:carbohydrate metabolic process"/>
    <property type="evidence" value="ECO:0007669"/>
    <property type="project" value="UniProtKB-UniRule"/>
</dbReference>
<keyword evidence="7 9" id="KW-0378">Hydrolase</keyword>
<feature type="domain" description="Glucosamine/galactosamine-6-phosphate isomerase" evidence="8">
    <location>
        <begin position="12"/>
        <end position="222"/>
    </location>
</feature>
<comment type="similarity">
    <text evidence="4 7">Belongs to the glucosamine/galactosamine-6-phosphate isomerase family. 6-phosphogluconolactonase subfamily.</text>
</comment>
<dbReference type="Gene3D" id="3.40.50.1360">
    <property type="match status" value="1"/>
</dbReference>
<evidence type="ECO:0000256" key="2">
    <source>
        <dbReference type="ARBA" id="ARBA00002681"/>
    </source>
</evidence>
<comment type="function">
    <text evidence="2 7">Hydrolysis of 6-phosphogluconolactone to 6-phosphogluconate.</text>
</comment>
<evidence type="ECO:0000256" key="5">
    <source>
        <dbReference type="ARBA" id="ARBA00013198"/>
    </source>
</evidence>
<gene>
    <name evidence="7 9" type="primary">pgl</name>
    <name evidence="9" type="ORF">GEAM_1799</name>
</gene>
<accession>A0A085GBR9</accession>
<evidence type="ECO:0000256" key="7">
    <source>
        <dbReference type="RuleBase" id="RU365095"/>
    </source>
</evidence>
<dbReference type="InterPro" id="IPR005900">
    <property type="entry name" value="6-phosphogluconolactonase_DevB"/>
</dbReference>
<sequence length="231" mass="24698">MANFVEFSGALALTQNFAGKIADALREGITANGKASLVVSGGRTPVDLFTLLARQELDWSKVVITLADERWVSPDNSASNEKTVRNNLLQGPALAATFIGLKNDAASPFEGASATEVALQQLPRPIDVVILGMGDDGHTASLFPGAANLAEALDLDSGRTCLGMTPLTAPLDRITLTLPVLLDSRNIYLYLNGEAKRDVYERAEKGTDVNEMPVRAVLNQQQTPVSVYWSA</sequence>
<comment type="pathway">
    <text evidence="3 7">Carbohydrate degradation; pentose phosphate pathway; D-ribulose 5-phosphate from D-glucose 6-phosphate (oxidative stage): step 2/3.</text>
</comment>
<comment type="caution">
    <text evidence="9">The sequence shown here is derived from an EMBL/GenBank/DDBJ whole genome shotgun (WGS) entry which is preliminary data.</text>
</comment>
<proteinExistence type="inferred from homology"/>
<dbReference type="Pfam" id="PF01182">
    <property type="entry name" value="Glucosamine_iso"/>
    <property type="match status" value="1"/>
</dbReference>
<dbReference type="GeneID" id="78380147"/>
<evidence type="ECO:0000259" key="8">
    <source>
        <dbReference type="Pfam" id="PF01182"/>
    </source>
</evidence>
<evidence type="ECO:0000313" key="10">
    <source>
        <dbReference type="Proteomes" id="UP000028640"/>
    </source>
</evidence>
<dbReference type="InterPro" id="IPR037171">
    <property type="entry name" value="NagB/RpiA_transferase-like"/>
</dbReference>
<dbReference type="GO" id="GO:0006098">
    <property type="term" value="P:pentose-phosphate shunt"/>
    <property type="evidence" value="ECO:0007669"/>
    <property type="project" value="UniProtKB-UniPathway"/>
</dbReference>
<dbReference type="RefSeq" id="WP_034790716.1">
    <property type="nucleotide sequence ID" value="NZ_JMPJ01000051.1"/>
</dbReference>
<comment type="catalytic activity">
    <reaction evidence="1 7">
        <text>6-phospho-D-glucono-1,5-lactone + H2O = 6-phospho-D-gluconate + H(+)</text>
        <dbReference type="Rhea" id="RHEA:12556"/>
        <dbReference type="ChEBI" id="CHEBI:15377"/>
        <dbReference type="ChEBI" id="CHEBI:15378"/>
        <dbReference type="ChEBI" id="CHEBI:57955"/>
        <dbReference type="ChEBI" id="CHEBI:58759"/>
        <dbReference type="EC" id="3.1.1.31"/>
    </reaction>
</comment>
<evidence type="ECO:0000256" key="3">
    <source>
        <dbReference type="ARBA" id="ARBA00004961"/>
    </source>
</evidence>
<evidence type="ECO:0000256" key="4">
    <source>
        <dbReference type="ARBA" id="ARBA00010662"/>
    </source>
</evidence>
<dbReference type="PANTHER" id="PTHR11054">
    <property type="entry name" value="6-PHOSPHOGLUCONOLACTONASE"/>
    <property type="match status" value="1"/>
</dbReference>
<dbReference type="eggNOG" id="COG0363">
    <property type="taxonomic scope" value="Bacteria"/>
</dbReference>
<name>A0A085GBR9_EWIA3</name>
<organism evidence="9 10">
    <name type="scientific">Ewingella americana (strain ATCC 33852 / DSM 4580 / CCUG 14506 / JCM 5911 / LMG 7869 / NCTC 12157 / CDC 1468-78)</name>
    <dbReference type="NCBI Taxonomy" id="910964"/>
    <lineage>
        <taxon>Bacteria</taxon>
        <taxon>Pseudomonadati</taxon>
        <taxon>Pseudomonadota</taxon>
        <taxon>Gammaproteobacteria</taxon>
        <taxon>Enterobacterales</taxon>
        <taxon>Yersiniaceae</taxon>
        <taxon>Ewingella</taxon>
    </lineage>
</organism>
<evidence type="ECO:0000256" key="6">
    <source>
        <dbReference type="ARBA" id="ARBA00020337"/>
    </source>
</evidence>
<dbReference type="CDD" id="cd01400">
    <property type="entry name" value="6PGL"/>
    <property type="match status" value="1"/>
</dbReference>
<dbReference type="UniPathway" id="UPA00115">
    <property type="reaction ID" value="UER00409"/>
</dbReference>
<dbReference type="Proteomes" id="UP000028640">
    <property type="component" value="Unassembled WGS sequence"/>
</dbReference>
<dbReference type="STRING" id="910964.GEAM_1799"/>
<dbReference type="InterPro" id="IPR006148">
    <property type="entry name" value="Glc/Gal-6P_isomerase"/>
</dbReference>
<evidence type="ECO:0000256" key="1">
    <source>
        <dbReference type="ARBA" id="ARBA00000832"/>
    </source>
</evidence>